<gene>
    <name evidence="4" type="ORF">DI598_15280</name>
</gene>
<keyword evidence="2" id="KW-0560">Oxidoreductase</keyword>
<protein>
    <submittedName>
        <fullName evidence="4">Cytochrome-c peroxidase</fullName>
    </submittedName>
</protein>
<dbReference type="GO" id="GO:0020037">
    <property type="term" value="F:heme binding"/>
    <property type="evidence" value="ECO:0007669"/>
    <property type="project" value="InterPro"/>
</dbReference>
<evidence type="ECO:0000256" key="2">
    <source>
        <dbReference type="ARBA" id="ARBA00023002"/>
    </source>
</evidence>
<comment type="caution">
    <text evidence="4">The sequence shown here is derived from an EMBL/GenBank/DDBJ whole genome shotgun (WGS) entry which is preliminary data.</text>
</comment>
<organism evidence="4 5">
    <name type="scientific">Pseudopedobacter saltans</name>
    <dbReference type="NCBI Taxonomy" id="151895"/>
    <lineage>
        <taxon>Bacteria</taxon>
        <taxon>Pseudomonadati</taxon>
        <taxon>Bacteroidota</taxon>
        <taxon>Sphingobacteriia</taxon>
        <taxon>Sphingobacteriales</taxon>
        <taxon>Sphingobacteriaceae</taxon>
        <taxon>Pseudopedobacter</taxon>
    </lineage>
</organism>
<dbReference type="InterPro" id="IPR004852">
    <property type="entry name" value="Di-haem_cyt_c_peroxidsae"/>
</dbReference>
<evidence type="ECO:0000256" key="1">
    <source>
        <dbReference type="ARBA" id="ARBA00004196"/>
    </source>
</evidence>
<dbReference type="AlphaFoldDB" id="A0A2W5ERB2"/>
<name>A0A2W5ERB2_9SPHI</name>
<dbReference type="PANTHER" id="PTHR30600">
    <property type="entry name" value="CYTOCHROME C PEROXIDASE-RELATED"/>
    <property type="match status" value="1"/>
</dbReference>
<dbReference type="GO" id="GO:0030313">
    <property type="term" value="C:cell envelope"/>
    <property type="evidence" value="ECO:0007669"/>
    <property type="project" value="UniProtKB-SubCell"/>
</dbReference>
<dbReference type="EMBL" id="QFOI01000349">
    <property type="protein sequence ID" value="PZP43830.1"/>
    <property type="molecule type" value="Genomic_DNA"/>
</dbReference>
<dbReference type="SUPFAM" id="SSF46626">
    <property type="entry name" value="Cytochrome c"/>
    <property type="match status" value="2"/>
</dbReference>
<evidence type="ECO:0000313" key="4">
    <source>
        <dbReference type="EMBL" id="PZP43830.1"/>
    </source>
</evidence>
<evidence type="ECO:0000259" key="3">
    <source>
        <dbReference type="Pfam" id="PF03150"/>
    </source>
</evidence>
<keyword evidence="4" id="KW-0575">Peroxidase</keyword>
<dbReference type="Pfam" id="PF03150">
    <property type="entry name" value="CCP_MauG"/>
    <property type="match status" value="1"/>
</dbReference>
<dbReference type="GO" id="GO:0009055">
    <property type="term" value="F:electron transfer activity"/>
    <property type="evidence" value="ECO:0007669"/>
    <property type="project" value="InterPro"/>
</dbReference>
<feature type="non-terminal residue" evidence="4">
    <location>
        <position position="1"/>
    </location>
</feature>
<dbReference type="InterPro" id="IPR036909">
    <property type="entry name" value="Cyt_c-like_dom_sf"/>
</dbReference>
<dbReference type="Proteomes" id="UP000249645">
    <property type="component" value="Unassembled WGS sequence"/>
</dbReference>
<accession>A0A2W5ERB2</accession>
<proteinExistence type="predicted"/>
<dbReference type="Gene3D" id="1.10.760.10">
    <property type="entry name" value="Cytochrome c-like domain"/>
    <property type="match status" value="2"/>
</dbReference>
<dbReference type="InterPro" id="IPR051395">
    <property type="entry name" value="Cytochrome_c_Peroxidase/MauG"/>
</dbReference>
<comment type="subcellular location">
    <subcellularLocation>
        <location evidence="1">Cell envelope</location>
    </subcellularLocation>
</comment>
<evidence type="ECO:0000313" key="5">
    <source>
        <dbReference type="Proteomes" id="UP000249645"/>
    </source>
</evidence>
<sequence length="211" mass="23910">RANGLEAQASGPITNLHEMGSNFPEIISKLKNYRNYNQLFKNAFGDDQITQTRIVNALAQFERTLISCNSNYDKYLAGKYSPTISEKKGMDLFFGNGTMQTLGCSHCHGGPKTYEELFADNGLNVQFKDSGRYDFTHQNYDIGRFRTVTLRNIALTAPYMHDGRFKTLEEVISHYSDHVVDTKSVSSFLRHVNKEDKMVQLNLNNVGGSFK</sequence>
<feature type="domain" description="Di-haem cytochrome c peroxidase" evidence="3">
    <location>
        <begin position="1"/>
        <end position="79"/>
    </location>
</feature>
<dbReference type="GO" id="GO:0004130">
    <property type="term" value="F:cytochrome-c peroxidase activity"/>
    <property type="evidence" value="ECO:0007669"/>
    <property type="project" value="TreeGrafter"/>
</dbReference>
<reference evidence="4 5" key="1">
    <citation type="submission" date="2017-11" db="EMBL/GenBank/DDBJ databases">
        <title>Infants hospitalized years apart are colonized by the same room-sourced microbial strains.</title>
        <authorList>
            <person name="Brooks B."/>
            <person name="Olm M.R."/>
            <person name="Firek B.A."/>
            <person name="Baker R."/>
            <person name="Thomas B.C."/>
            <person name="Morowitz M.J."/>
            <person name="Banfield J.F."/>
        </authorList>
    </citation>
    <scope>NUCLEOTIDE SEQUENCE [LARGE SCALE GENOMIC DNA]</scope>
    <source>
        <strain evidence="4">S2_009_000_R2_76</strain>
    </source>
</reference>